<dbReference type="SUPFAM" id="SSF53850">
    <property type="entry name" value="Periplasmic binding protein-like II"/>
    <property type="match status" value="1"/>
</dbReference>
<organism evidence="2 3">
    <name type="scientific">Haemaphysalis longicornis</name>
    <name type="common">Bush tick</name>
    <dbReference type="NCBI Taxonomy" id="44386"/>
    <lineage>
        <taxon>Eukaryota</taxon>
        <taxon>Metazoa</taxon>
        <taxon>Ecdysozoa</taxon>
        <taxon>Arthropoda</taxon>
        <taxon>Chelicerata</taxon>
        <taxon>Arachnida</taxon>
        <taxon>Acari</taxon>
        <taxon>Parasitiformes</taxon>
        <taxon>Ixodida</taxon>
        <taxon>Ixodoidea</taxon>
        <taxon>Ixodidae</taxon>
        <taxon>Haemaphysalinae</taxon>
        <taxon>Haemaphysalis</taxon>
    </lineage>
</organism>
<evidence type="ECO:0000313" key="3">
    <source>
        <dbReference type="Proteomes" id="UP000821853"/>
    </source>
</evidence>
<dbReference type="VEuPathDB" id="VectorBase:HLOH_065179"/>
<dbReference type="OMA" id="IERNECD"/>
<keyword evidence="1" id="KW-0472">Membrane</keyword>
<accession>A0A9J6FXB7</accession>
<protein>
    <submittedName>
        <fullName evidence="2">Uncharacterized protein</fullName>
    </submittedName>
</protein>
<reference evidence="2 3" key="1">
    <citation type="journal article" date="2020" name="Cell">
        <title>Large-Scale Comparative Analyses of Tick Genomes Elucidate Their Genetic Diversity and Vector Capacities.</title>
        <authorList>
            <consortium name="Tick Genome and Microbiome Consortium (TIGMIC)"/>
            <person name="Jia N."/>
            <person name="Wang J."/>
            <person name="Shi W."/>
            <person name="Du L."/>
            <person name="Sun Y."/>
            <person name="Zhan W."/>
            <person name="Jiang J.F."/>
            <person name="Wang Q."/>
            <person name="Zhang B."/>
            <person name="Ji P."/>
            <person name="Bell-Sakyi L."/>
            <person name="Cui X.M."/>
            <person name="Yuan T.T."/>
            <person name="Jiang B.G."/>
            <person name="Yang W.F."/>
            <person name="Lam T.T."/>
            <person name="Chang Q.C."/>
            <person name="Ding S.J."/>
            <person name="Wang X.J."/>
            <person name="Zhu J.G."/>
            <person name="Ruan X.D."/>
            <person name="Zhao L."/>
            <person name="Wei J.T."/>
            <person name="Ye R.Z."/>
            <person name="Que T.C."/>
            <person name="Du C.H."/>
            <person name="Zhou Y.H."/>
            <person name="Cheng J.X."/>
            <person name="Dai P.F."/>
            <person name="Guo W.B."/>
            <person name="Han X.H."/>
            <person name="Huang E.J."/>
            <person name="Li L.F."/>
            <person name="Wei W."/>
            <person name="Gao Y.C."/>
            <person name="Liu J.Z."/>
            <person name="Shao H.Z."/>
            <person name="Wang X."/>
            <person name="Wang C.C."/>
            <person name="Yang T.C."/>
            <person name="Huo Q.B."/>
            <person name="Li W."/>
            <person name="Chen H.Y."/>
            <person name="Chen S.E."/>
            <person name="Zhou L.G."/>
            <person name="Ni X.B."/>
            <person name="Tian J.H."/>
            <person name="Sheng Y."/>
            <person name="Liu T."/>
            <person name="Pan Y.S."/>
            <person name="Xia L.Y."/>
            <person name="Li J."/>
            <person name="Zhao F."/>
            <person name="Cao W.C."/>
        </authorList>
    </citation>
    <scope>NUCLEOTIDE SEQUENCE [LARGE SCALE GENOMIC DNA]</scope>
    <source>
        <strain evidence="2">HaeL-2018</strain>
    </source>
</reference>
<evidence type="ECO:0000313" key="2">
    <source>
        <dbReference type="EMBL" id="KAH9367898.1"/>
    </source>
</evidence>
<evidence type="ECO:0000256" key="1">
    <source>
        <dbReference type="SAM" id="Phobius"/>
    </source>
</evidence>
<comment type="caution">
    <text evidence="2">The sequence shown here is derived from an EMBL/GenBank/DDBJ whole genome shotgun (WGS) entry which is preliminary data.</text>
</comment>
<dbReference type="Proteomes" id="UP000821853">
    <property type="component" value="Chromosome 2"/>
</dbReference>
<dbReference type="OrthoDB" id="6494770at2759"/>
<gene>
    <name evidence="2" type="ORF">HPB48_018983</name>
</gene>
<dbReference type="EMBL" id="JABSTR010000004">
    <property type="protein sequence ID" value="KAH9367898.1"/>
    <property type="molecule type" value="Genomic_DNA"/>
</dbReference>
<proteinExistence type="predicted"/>
<keyword evidence="3" id="KW-1185">Reference proteome</keyword>
<keyword evidence="1" id="KW-0812">Transmembrane</keyword>
<dbReference type="AlphaFoldDB" id="A0A9J6FXB7"/>
<feature type="transmembrane region" description="Helical" evidence="1">
    <location>
        <begin position="199"/>
        <end position="217"/>
    </location>
</feature>
<name>A0A9J6FXB7_HAELO</name>
<sequence>MIERNECDLVVGPIVPTFRRFAVAQPLPQYMFVRVTPCGGTQQLYKTDVFAYVTALDPQGSSRPEYQRLWRQVVQYDGLRTAAEMVTKPIFDIVLEGKAVFFCDDTMLYMTIARLYPNGFEGEFYMGTDYFINNPFAMFARRSLDPNIITQIHNRLRWMWEAGLPQEWKRKAMASARSLSATAQTAFTAENMKLTDIGAIFYLLLLGQGCACVAFAAELSVGQALP</sequence>
<keyword evidence="1" id="KW-1133">Transmembrane helix</keyword>